<dbReference type="OrthoDB" id="2505291at2759"/>
<proteinExistence type="predicted"/>
<dbReference type="AlphaFoldDB" id="A0A9Q3H5L6"/>
<name>A0A9Q3H5L6_9BASI</name>
<keyword evidence="2" id="KW-1185">Reference proteome</keyword>
<dbReference type="EMBL" id="AVOT02011783">
    <property type="protein sequence ID" value="MBW0492848.1"/>
    <property type="molecule type" value="Genomic_DNA"/>
</dbReference>
<protein>
    <submittedName>
        <fullName evidence="1">Uncharacterized protein</fullName>
    </submittedName>
</protein>
<organism evidence="1 2">
    <name type="scientific">Austropuccinia psidii MF-1</name>
    <dbReference type="NCBI Taxonomy" id="1389203"/>
    <lineage>
        <taxon>Eukaryota</taxon>
        <taxon>Fungi</taxon>
        <taxon>Dikarya</taxon>
        <taxon>Basidiomycota</taxon>
        <taxon>Pucciniomycotina</taxon>
        <taxon>Pucciniomycetes</taxon>
        <taxon>Pucciniales</taxon>
        <taxon>Sphaerophragmiaceae</taxon>
        <taxon>Austropuccinia</taxon>
    </lineage>
</organism>
<evidence type="ECO:0000313" key="2">
    <source>
        <dbReference type="Proteomes" id="UP000765509"/>
    </source>
</evidence>
<reference evidence="1" key="1">
    <citation type="submission" date="2021-03" db="EMBL/GenBank/DDBJ databases">
        <title>Draft genome sequence of rust myrtle Austropuccinia psidii MF-1, a brazilian biotype.</title>
        <authorList>
            <person name="Quecine M.C."/>
            <person name="Pachon D.M.R."/>
            <person name="Bonatelli M.L."/>
            <person name="Correr F.H."/>
            <person name="Franceschini L.M."/>
            <person name="Leite T.F."/>
            <person name="Margarido G.R.A."/>
            <person name="Almeida C.A."/>
            <person name="Ferrarezi J.A."/>
            <person name="Labate C.A."/>
        </authorList>
    </citation>
    <scope>NUCLEOTIDE SEQUENCE</scope>
    <source>
        <strain evidence="1">MF-1</strain>
    </source>
</reference>
<evidence type="ECO:0000313" key="1">
    <source>
        <dbReference type="EMBL" id="MBW0492848.1"/>
    </source>
</evidence>
<comment type="caution">
    <text evidence="1">The sequence shown here is derived from an EMBL/GenBank/DDBJ whole genome shotgun (WGS) entry which is preliminary data.</text>
</comment>
<gene>
    <name evidence="1" type="ORF">O181_032563</name>
</gene>
<accession>A0A9Q3H5L6</accession>
<dbReference type="Proteomes" id="UP000765509">
    <property type="component" value="Unassembled WGS sequence"/>
</dbReference>
<sequence>MSTPSQPLCIGMINIGIQMNRDITLNPHNSHLASWIVLWHNQNNIFIYLPNNQNTIGSLPGNLSKMLLPFGGAPKKFMHCGPGGALIENCQSNPTQKLFVEGVFITHPNDPCSAQKHNLALMFFTLYPNCLFIIESFRKEDFNLEMTKEYDCNN</sequence>